<sequence>MDTDIAHDFSPFFVVHKNGTIKRLMGSSPIPAPQTLNGAKTKDVTVSSDPKITVRIFLPESASPGQKLPVVFYIHGGAFTIESALSIAYSSYVASVASKCNAIAISVDYRLAPEAPIPACYDDSWEALKWVVSHVAGSGPDPWINEHGDFTRFYVAGDSAGANIANTIAIWVSTKGLGCDVKISGMILACPFFGHEVELDKIWKYCCCEETGVNDPRLNPAASPDLLAKLACERVLVFTAERDFLRERGVTYYKALEKSEWKGEVESVETEGEEHVFHLIKQDSEKAGDVMEKINSFINHK</sequence>
<evidence type="ECO:0000259" key="2">
    <source>
        <dbReference type="Pfam" id="PF07859"/>
    </source>
</evidence>
<protein>
    <recommendedName>
        <fullName evidence="2">Alpha/beta hydrolase fold-3 domain-containing protein</fullName>
    </recommendedName>
</protein>
<dbReference type="InterPro" id="IPR029058">
    <property type="entry name" value="AB_hydrolase_fold"/>
</dbReference>
<name>A0AAF1AL98_DAUCS</name>
<reference evidence="3" key="1">
    <citation type="journal article" date="2016" name="Nat. Genet.">
        <title>A high-quality carrot genome assembly provides new insights into carotenoid accumulation and asterid genome evolution.</title>
        <authorList>
            <person name="Iorizzo M."/>
            <person name="Ellison S."/>
            <person name="Senalik D."/>
            <person name="Zeng P."/>
            <person name="Satapoomin P."/>
            <person name="Huang J."/>
            <person name="Bowman M."/>
            <person name="Iovene M."/>
            <person name="Sanseverino W."/>
            <person name="Cavagnaro P."/>
            <person name="Yildiz M."/>
            <person name="Macko-Podgorni A."/>
            <person name="Moranska E."/>
            <person name="Grzebelus E."/>
            <person name="Grzebelus D."/>
            <person name="Ashrafi H."/>
            <person name="Zheng Z."/>
            <person name="Cheng S."/>
            <person name="Spooner D."/>
            <person name="Van Deynze A."/>
            <person name="Simon P."/>
        </authorList>
    </citation>
    <scope>NUCLEOTIDE SEQUENCE</scope>
    <source>
        <tissue evidence="3">Leaf</tissue>
    </source>
</reference>
<dbReference type="PANTHER" id="PTHR23024">
    <property type="entry name" value="ARYLACETAMIDE DEACETYLASE"/>
    <property type="match status" value="1"/>
</dbReference>
<dbReference type="Pfam" id="PF07859">
    <property type="entry name" value="Abhydrolase_3"/>
    <property type="match status" value="1"/>
</dbReference>
<evidence type="ECO:0000313" key="3">
    <source>
        <dbReference type="EMBL" id="WOG84647.1"/>
    </source>
</evidence>
<dbReference type="PANTHER" id="PTHR23024:SF479">
    <property type="entry name" value="CARBOXYLESTERASE 2-RELATED"/>
    <property type="match status" value="1"/>
</dbReference>
<gene>
    <name evidence="3" type="ORF">DCAR_0103831</name>
</gene>
<evidence type="ECO:0000313" key="4">
    <source>
        <dbReference type="Proteomes" id="UP000077755"/>
    </source>
</evidence>
<dbReference type="InterPro" id="IPR013094">
    <property type="entry name" value="AB_hydrolase_3"/>
</dbReference>
<reference evidence="3" key="2">
    <citation type="submission" date="2022-03" db="EMBL/GenBank/DDBJ databases">
        <title>Draft title - Genomic analysis of global carrot germplasm unveils the trajectory of domestication and the origin of high carotenoid orange carrot.</title>
        <authorList>
            <person name="Iorizzo M."/>
            <person name="Ellison S."/>
            <person name="Senalik D."/>
            <person name="Macko-Podgorni A."/>
            <person name="Grzebelus D."/>
            <person name="Bostan H."/>
            <person name="Rolling W."/>
            <person name="Curaba J."/>
            <person name="Simon P."/>
        </authorList>
    </citation>
    <scope>NUCLEOTIDE SEQUENCE</scope>
    <source>
        <tissue evidence="3">Leaf</tissue>
    </source>
</reference>
<dbReference type="Gene3D" id="3.40.50.1820">
    <property type="entry name" value="alpha/beta hydrolase"/>
    <property type="match status" value="1"/>
</dbReference>
<feature type="domain" description="Alpha/beta hydrolase fold-3" evidence="2">
    <location>
        <begin position="71"/>
        <end position="278"/>
    </location>
</feature>
<comment type="similarity">
    <text evidence="1">Belongs to the 'GDXG' lipolytic enzyme family.</text>
</comment>
<dbReference type="SUPFAM" id="SSF53474">
    <property type="entry name" value="alpha/beta-Hydrolases"/>
    <property type="match status" value="1"/>
</dbReference>
<dbReference type="EMBL" id="CP093343">
    <property type="protein sequence ID" value="WOG84647.1"/>
    <property type="molecule type" value="Genomic_DNA"/>
</dbReference>
<keyword evidence="4" id="KW-1185">Reference proteome</keyword>
<dbReference type="AlphaFoldDB" id="A0AAF1AL98"/>
<dbReference type="GO" id="GO:0016787">
    <property type="term" value="F:hydrolase activity"/>
    <property type="evidence" value="ECO:0007669"/>
    <property type="project" value="InterPro"/>
</dbReference>
<dbReference type="Proteomes" id="UP000077755">
    <property type="component" value="Chromosome 1"/>
</dbReference>
<organism evidence="3 4">
    <name type="scientific">Daucus carota subsp. sativus</name>
    <name type="common">Carrot</name>
    <dbReference type="NCBI Taxonomy" id="79200"/>
    <lineage>
        <taxon>Eukaryota</taxon>
        <taxon>Viridiplantae</taxon>
        <taxon>Streptophyta</taxon>
        <taxon>Embryophyta</taxon>
        <taxon>Tracheophyta</taxon>
        <taxon>Spermatophyta</taxon>
        <taxon>Magnoliopsida</taxon>
        <taxon>eudicotyledons</taxon>
        <taxon>Gunneridae</taxon>
        <taxon>Pentapetalae</taxon>
        <taxon>asterids</taxon>
        <taxon>campanulids</taxon>
        <taxon>Apiales</taxon>
        <taxon>Apiaceae</taxon>
        <taxon>Apioideae</taxon>
        <taxon>Scandiceae</taxon>
        <taxon>Daucinae</taxon>
        <taxon>Daucus</taxon>
        <taxon>Daucus sect. Daucus</taxon>
    </lineage>
</organism>
<proteinExistence type="inferred from homology"/>
<accession>A0AAF1AL98</accession>
<dbReference type="KEGG" id="dcr:108223386"/>
<dbReference type="InterPro" id="IPR050466">
    <property type="entry name" value="Carboxylest/Gibb_receptor"/>
</dbReference>
<evidence type="ECO:0000256" key="1">
    <source>
        <dbReference type="ARBA" id="ARBA00010515"/>
    </source>
</evidence>